<evidence type="ECO:0000313" key="1">
    <source>
        <dbReference type="EnsemblMetazoa" id="XP_050498013.1"/>
    </source>
</evidence>
<keyword evidence="2" id="KW-1185">Reference proteome</keyword>
<name>A0ABM5JJA1_DIAVI</name>
<evidence type="ECO:0000313" key="2">
    <source>
        <dbReference type="Proteomes" id="UP001652700"/>
    </source>
</evidence>
<dbReference type="PANTHER" id="PTHR33053:SF9">
    <property type="entry name" value="AGAP000105-PA"/>
    <property type="match status" value="1"/>
</dbReference>
<organism evidence="1 2">
    <name type="scientific">Diabrotica virgifera virgifera</name>
    <name type="common">western corn rootworm</name>
    <dbReference type="NCBI Taxonomy" id="50390"/>
    <lineage>
        <taxon>Eukaryota</taxon>
        <taxon>Metazoa</taxon>
        <taxon>Ecdysozoa</taxon>
        <taxon>Arthropoda</taxon>
        <taxon>Hexapoda</taxon>
        <taxon>Insecta</taxon>
        <taxon>Pterygota</taxon>
        <taxon>Neoptera</taxon>
        <taxon>Endopterygota</taxon>
        <taxon>Coleoptera</taxon>
        <taxon>Polyphaga</taxon>
        <taxon>Cucujiformia</taxon>
        <taxon>Chrysomeloidea</taxon>
        <taxon>Chrysomelidae</taxon>
        <taxon>Galerucinae</taxon>
        <taxon>Diabroticina</taxon>
        <taxon>Diabroticites</taxon>
        <taxon>Diabrotica</taxon>
    </lineage>
</organism>
<accession>A0ABM5JJA1</accession>
<sequence>MKNVLVILRRILHKSLTSSLSEWCCKHNITHVAINDLLNILKPYHPELPRDARTLLHTLRKTILQPINSGHYIYFGLRNCLQKLLSQYSGEECLDTVEILINIDGLPLSKSSSSQVYPILCSIYPKQGPVDIVGIYHGYEKPKDSNLFLEKFVEDAIEIINNEAAIKSEKCSDKKVAEQEIGRWLRRAGDRLKTFKEKESE</sequence>
<proteinExistence type="predicted"/>
<dbReference type="PANTHER" id="PTHR33053">
    <property type="entry name" value="PROTEIN, PUTATIVE-RELATED"/>
    <property type="match status" value="1"/>
</dbReference>
<reference evidence="1" key="1">
    <citation type="submission" date="2025-05" db="UniProtKB">
        <authorList>
            <consortium name="EnsemblMetazoa"/>
        </authorList>
    </citation>
    <scope>IDENTIFICATION</scope>
</reference>
<protein>
    <submittedName>
        <fullName evidence="1">Uncharacterized protein</fullName>
    </submittedName>
</protein>
<dbReference type="RefSeq" id="XP_050498013.1">
    <property type="nucleotide sequence ID" value="XM_050642056.1"/>
</dbReference>
<dbReference type="Proteomes" id="UP001652700">
    <property type="component" value="Unplaced"/>
</dbReference>
<dbReference type="GeneID" id="126879113"/>
<dbReference type="EnsemblMetazoa" id="XM_050642056.1">
    <property type="protein sequence ID" value="XP_050498013.1"/>
    <property type="gene ID" value="LOC126879113"/>
</dbReference>